<dbReference type="PANTHER" id="PTHR14025">
    <property type="entry name" value="FANCONI ANEMIA GROUP M FANCM FAMILY MEMBER"/>
    <property type="match status" value="1"/>
</dbReference>
<dbReference type="GO" id="GO:0000400">
    <property type="term" value="F:four-way junction DNA binding"/>
    <property type="evidence" value="ECO:0007669"/>
    <property type="project" value="TreeGrafter"/>
</dbReference>
<comment type="caution">
    <text evidence="6">The sequence shown here is derived from an EMBL/GenBank/DDBJ whole genome shotgun (WGS) entry which is preliminary data.</text>
</comment>
<feature type="region of interest" description="Disordered" evidence="5">
    <location>
        <begin position="684"/>
        <end position="710"/>
    </location>
</feature>
<sequence length="836" mass="84636">MGRTGRHREGRVVYVLAAGKETDNYHRSQEEMRRLQALLRDAPRVFELSRSSPPMLPTGCHPRPVMLRLQEAAAAVVAHQKQQQAVAKKQTGKRAAAGGAAGTADTIGAPGAEGGAAKRRRGITSATGGGGSGGEKHLTAAQQAAAARWAKRPVGHDVITIDDDAVGGDDADETEDAEVNMPLAQRVLAKIRQVKQQQQQPRRLSSGAVPSLKPLWGSQDPLDDDEDPSMFDWAREIYNTKLPGGGGGGGGGAKAAAGDAAGAAVGGRGYCSAVGEMAPAVAGPDAVAAVTVAGDGNGAAVAHGSSVEANRPAAALEARAPTVSAAEMPAACTAAAADGIPTTSTPHVLSDGQTQTHPEPHTTPDPGVATTATAAAATVDVPSAAAAAGSPKPLRHIMLDPAPHGTTASHRPAGGIAASGLWLSPQLTAALHNLLLGPSTHGTRTGTCSGGNGQSVDQSPPHHSTETPNRKAPKADTASHGSVGFLEALLKPISDDEAAELVAAAGDHPIARLAAAFKPQPLNYRPPPTAPPHQPPKRDLVPAVRQGTAGLLAQGDSLQQTGTIGPSALCANASAPMKPNEHTQCLVYEVGQGPKDQSSHQNASGSPTAPHVAVTALARSGCAAAKVTTADPVSEVLELLSDDSGSKPGCGDCVGGGDTGRDDDFDPDNIIVTLDVVPLAARKPTGHTASAKRESTRRVSAVPTATKRSTLKHAGVTASVTVASPRSQEAVAAAAAAAAAIAVPGYDDDGLQDVPLAARRRLSAAAAAVATAARPSLPSERDCNPAAPGFRPATSPENRWEFIRGGAGYSSHENGLIDGQSNHQLDRAGTEAARSC</sequence>
<keyword evidence="1" id="KW-0547">Nucleotide-binding</keyword>
<dbReference type="GO" id="GO:0036297">
    <property type="term" value="P:interstrand cross-link repair"/>
    <property type="evidence" value="ECO:0007669"/>
    <property type="project" value="TreeGrafter"/>
</dbReference>
<feature type="compositionally biased region" description="Low complexity" evidence="5">
    <location>
        <begin position="97"/>
        <end position="110"/>
    </location>
</feature>
<feature type="region of interest" description="Disordered" evidence="5">
    <location>
        <begin position="192"/>
        <end position="226"/>
    </location>
</feature>
<keyword evidence="2" id="KW-0378">Hydrolase</keyword>
<dbReference type="EMBL" id="BNCO01000024">
    <property type="protein sequence ID" value="GIL56458.1"/>
    <property type="molecule type" value="Genomic_DNA"/>
</dbReference>
<feature type="region of interest" description="Disordered" evidence="5">
    <location>
        <begin position="776"/>
        <end position="797"/>
    </location>
</feature>
<evidence type="ECO:0000256" key="4">
    <source>
        <dbReference type="ARBA" id="ARBA00022840"/>
    </source>
</evidence>
<organism evidence="6 7">
    <name type="scientific">Volvox africanus</name>
    <dbReference type="NCBI Taxonomy" id="51714"/>
    <lineage>
        <taxon>Eukaryota</taxon>
        <taxon>Viridiplantae</taxon>
        <taxon>Chlorophyta</taxon>
        <taxon>core chlorophytes</taxon>
        <taxon>Chlorophyceae</taxon>
        <taxon>CS clade</taxon>
        <taxon>Chlamydomonadales</taxon>
        <taxon>Volvocaceae</taxon>
        <taxon>Volvox</taxon>
    </lineage>
</organism>
<accession>A0A8J4F232</accession>
<keyword evidence="7" id="KW-1185">Reference proteome</keyword>
<gene>
    <name evidence="6" type="ORF">Vafri_11814</name>
</gene>
<keyword evidence="3" id="KW-0347">Helicase</keyword>
<feature type="non-terminal residue" evidence="6">
    <location>
        <position position="836"/>
    </location>
</feature>
<dbReference type="AlphaFoldDB" id="A0A8J4F232"/>
<dbReference type="GO" id="GO:0005524">
    <property type="term" value="F:ATP binding"/>
    <property type="evidence" value="ECO:0007669"/>
    <property type="project" value="UniProtKB-KW"/>
</dbReference>
<evidence type="ECO:0000313" key="6">
    <source>
        <dbReference type="EMBL" id="GIL56458.1"/>
    </source>
</evidence>
<evidence type="ECO:0000256" key="5">
    <source>
        <dbReference type="SAM" id="MobiDB-lite"/>
    </source>
</evidence>
<keyword evidence="4" id="KW-0067">ATP-binding</keyword>
<evidence type="ECO:0000313" key="7">
    <source>
        <dbReference type="Proteomes" id="UP000747399"/>
    </source>
</evidence>
<evidence type="ECO:0000256" key="2">
    <source>
        <dbReference type="ARBA" id="ARBA00022801"/>
    </source>
</evidence>
<evidence type="ECO:0000256" key="1">
    <source>
        <dbReference type="ARBA" id="ARBA00022741"/>
    </source>
</evidence>
<reference evidence="6" key="1">
    <citation type="journal article" date="2021" name="Proc. Natl. Acad. Sci. U.S.A.">
        <title>Three genomes in the algal genus Volvox reveal the fate of a haploid sex-determining region after a transition to homothallism.</title>
        <authorList>
            <person name="Yamamoto K."/>
            <person name="Hamaji T."/>
            <person name="Kawai-Toyooka H."/>
            <person name="Matsuzaki R."/>
            <person name="Takahashi F."/>
            <person name="Nishimura Y."/>
            <person name="Kawachi M."/>
            <person name="Noguchi H."/>
            <person name="Minakuchi Y."/>
            <person name="Umen J.G."/>
            <person name="Toyoda A."/>
            <person name="Nozaki H."/>
        </authorList>
    </citation>
    <scope>NUCLEOTIDE SEQUENCE</scope>
    <source>
        <strain evidence="6">NIES-3780</strain>
    </source>
</reference>
<dbReference type="Proteomes" id="UP000747399">
    <property type="component" value="Unassembled WGS sequence"/>
</dbReference>
<feature type="region of interest" description="Disordered" evidence="5">
    <location>
        <begin position="339"/>
        <end position="364"/>
    </location>
</feature>
<dbReference type="GO" id="GO:0043138">
    <property type="term" value="F:3'-5' DNA helicase activity"/>
    <property type="evidence" value="ECO:0007669"/>
    <property type="project" value="TreeGrafter"/>
</dbReference>
<proteinExistence type="predicted"/>
<dbReference type="GO" id="GO:0009378">
    <property type="term" value="F:four-way junction helicase activity"/>
    <property type="evidence" value="ECO:0007669"/>
    <property type="project" value="TreeGrafter"/>
</dbReference>
<feature type="region of interest" description="Disordered" evidence="5">
    <location>
        <begin position="442"/>
        <end position="480"/>
    </location>
</feature>
<dbReference type="GO" id="GO:0016787">
    <property type="term" value="F:hydrolase activity"/>
    <property type="evidence" value="ECO:0007669"/>
    <property type="project" value="UniProtKB-KW"/>
</dbReference>
<feature type="region of interest" description="Disordered" evidence="5">
    <location>
        <begin position="811"/>
        <end position="836"/>
    </location>
</feature>
<protein>
    <submittedName>
        <fullName evidence="6">Uncharacterized protein</fullName>
    </submittedName>
</protein>
<feature type="region of interest" description="Disordered" evidence="5">
    <location>
        <begin position="97"/>
        <end position="138"/>
    </location>
</feature>
<evidence type="ECO:0000256" key="3">
    <source>
        <dbReference type="ARBA" id="ARBA00022806"/>
    </source>
</evidence>
<dbReference type="PANTHER" id="PTHR14025:SF20">
    <property type="entry name" value="FANCONI ANEMIA GROUP M PROTEIN"/>
    <property type="match status" value="1"/>
</dbReference>
<dbReference type="GO" id="GO:0045003">
    <property type="term" value="P:double-strand break repair via synthesis-dependent strand annealing"/>
    <property type="evidence" value="ECO:0007669"/>
    <property type="project" value="TreeGrafter"/>
</dbReference>
<name>A0A8J4F232_9CHLO</name>